<reference evidence="2 3" key="1">
    <citation type="submission" date="2015-01" db="EMBL/GenBank/DDBJ databases">
        <title>The Genome Sequence of Capronia semiimmersa CBS27337.</title>
        <authorList>
            <consortium name="The Broad Institute Genomics Platform"/>
            <person name="Cuomo C."/>
            <person name="de Hoog S."/>
            <person name="Gorbushina A."/>
            <person name="Stielow B."/>
            <person name="Teixiera M."/>
            <person name="Abouelleil A."/>
            <person name="Chapman S.B."/>
            <person name="Priest M."/>
            <person name="Young S.K."/>
            <person name="Wortman J."/>
            <person name="Nusbaum C."/>
            <person name="Birren B."/>
        </authorList>
    </citation>
    <scope>NUCLEOTIDE SEQUENCE [LARGE SCALE GENOMIC DNA]</scope>
    <source>
        <strain evidence="2 3">CBS 27337</strain>
    </source>
</reference>
<keyword evidence="3" id="KW-1185">Reference proteome</keyword>
<gene>
    <name evidence="2" type="ORF">PV04_04563</name>
</gene>
<sequence>MSPVTLRYRTNMGPSSMANLFTFYSLPTYLSVSQYALSFLNQRAYYFDWRPLDAEDGGGLVPSEDENHYYLPPRTLLRAPFTVRKREILIYLMQELAVRAFLTETVEHRGPEQDANLLHQAILDAIPTGDVRFLRYLIYLALQVDSAKPKSLSGPVNERPSTVRSQMARIPMDIGQALFDHLPTFLRSERGEQYILEAIKAGQTDIFALLVDHWLLSCTEELLGQFESTMTRLLQTALESTPAKDDSVDDRVHVRAQALIIGRRQAIESAKCVIEYQSEMLDGQQLSSPGQIEESPMGNLKEECSKAR</sequence>
<evidence type="ECO:0000313" key="3">
    <source>
        <dbReference type="Proteomes" id="UP000054266"/>
    </source>
</evidence>
<evidence type="ECO:0000313" key="2">
    <source>
        <dbReference type="EMBL" id="KIW68629.1"/>
    </source>
</evidence>
<feature type="region of interest" description="Disordered" evidence="1">
    <location>
        <begin position="285"/>
        <end position="308"/>
    </location>
</feature>
<proteinExistence type="predicted"/>
<dbReference type="HOGENOM" id="CLU_1049741_0_0_1"/>
<name>A0A0D2G9L7_9EURO</name>
<organism evidence="2 3">
    <name type="scientific">Phialophora macrospora</name>
    <dbReference type="NCBI Taxonomy" id="1851006"/>
    <lineage>
        <taxon>Eukaryota</taxon>
        <taxon>Fungi</taxon>
        <taxon>Dikarya</taxon>
        <taxon>Ascomycota</taxon>
        <taxon>Pezizomycotina</taxon>
        <taxon>Eurotiomycetes</taxon>
        <taxon>Chaetothyriomycetidae</taxon>
        <taxon>Chaetothyriales</taxon>
        <taxon>Herpotrichiellaceae</taxon>
        <taxon>Phialophora</taxon>
    </lineage>
</organism>
<dbReference type="Proteomes" id="UP000054266">
    <property type="component" value="Unassembled WGS sequence"/>
</dbReference>
<dbReference type="EMBL" id="KN846958">
    <property type="protein sequence ID" value="KIW68629.1"/>
    <property type="molecule type" value="Genomic_DNA"/>
</dbReference>
<protein>
    <submittedName>
        <fullName evidence="2">Uncharacterized protein</fullName>
    </submittedName>
</protein>
<accession>A0A0D2G9L7</accession>
<dbReference type="AlphaFoldDB" id="A0A0D2G9L7"/>
<evidence type="ECO:0000256" key="1">
    <source>
        <dbReference type="SAM" id="MobiDB-lite"/>
    </source>
</evidence>